<evidence type="ECO:0000259" key="11">
    <source>
        <dbReference type="PROSITE" id="PS50021"/>
    </source>
</evidence>
<dbReference type="GO" id="GO:0007097">
    <property type="term" value="P:nuclear migration"/>
    <property type="evidence" value="ECO:0007669"/>
    <property type="project" value="TreeGrafter"/>
</dbReference>
<evidence type="ECO:0000256" key="8">
    <source>
        <dbReference type="ARBA" id="ARBA00070333"/>
    </source>
</evidence>
<dbReference type="InParanoid" id="A0A3B1IEH3"/>
<feature type="compositionally biased region" description="Basic residues" evidence="10">
    <location>
        <begin position="222"/>
        <end position="231"/>
    </location>
</feature>
<evidence type="ECO:0000313" key="12">
    <source>
        <dbReference type="Ensembl" id="ENSAMXP00000027970.1"/>
    </source>
</evidence>
<dbReference type="PROSITE" id="PS00020">
    <property type="entry name" value="ACTININ_2"/>
    <property type="match status" value="1"/>
</dbReference>
<evidence type="ECO:0000256" key="1">
    <source>
        <dbReference type="ARBA" id="ARBA00004211"/>
    </source>
</evidence>
<dbReference type="InterPro" id="IPR052403">
    <property type="entry name" value="LINC-complex_assoc"/>
</dbReference>
<evidence type="ECO:0000256" key="5">
    <source>
        <dbReference type="ARBA" id="ARBA00022989"/>
    </source>
</evidence>
<organism evidence="12 13">
    <name type="scientific">Astyanax mexicanus</name>
    <name type="common">Blind cave fish</name>
    <name type="synonym">Astyanax fasciatus mexicanus</name>
    <dbReference type="NCBI Taxonomy" id="7994"/>
    <lineage>
        <taxon>Eukaryota</taxon>
        <taxon>Metazoa</taxon>
        <taxon>Chordata</taxon>
        <taxon>Craniata</taxon>
        <taxon>Vertebrata</taxon>
        <taxon>Euteleostomi</taxon>
        <taxon>Actinopterygii</taxon>
        <taxon>Neopterygii</taxon>
        <taxon>Teleostei</taxon>
        <taxon>Ostariophysi</taxon>
        <taxon>Characiformes</taxon>
        <taxon>Characoidei</taxon>
        <taxon>Acestrorhamphidae</taxon>
        <taxon>Acestrorhamphinae</taxon>
        <taxon>Astyanax</taxon>
    </lineage>
</organism>
<keyword evidence="3" id="KW-0812">Transmembrane</keyword>
<dbReference type="FunFam" id="1.10.418.10:FF:000057">
    <property type="entry name" value="Calmin"/>
    <property type="match status" value="1"/>
</dbReference>
<sequence>MFAKGCKSGLARKCLPFIHVSVALRNDNKLVMTTSPKTALQASHDCTVFLNSLKMCLLYLLCSPGSREAVRKRTFTQWINTHLKKFDPSMQVDDLYTDVQDGKILMALLEELSGCKMLHRFRPSTHRIFTISNIAKVLEFLEDRNARVMSMEAADVADGKPSVILALIWTIIVYFQLKEVTGSLGRRFSSSVSSLVSLADSSDSARSSPVPSSDEHCSTLPSKRKRESRQPKYYRSRAISTLLNWTQTCTAPYGVEVQDFGKSWRNGLAFLALVKCARPESVDMTAALTSTPRENLTQAFRAAQHCLGIPPLLDPEDVMMRSPDEQSVITYVSQFLQRFPQIRDDDTLMFPGDKFSPITDYSDSELSSTSLGFEDFSDFTQKEPNQEPGSYCCLSSTAEEEEFSQSNGQYLHSSIERHCWSSLPQKKILETYGGLAHGSEEGIHILPALDSEEEDAYSYILELDDEELSPSNELEKCSAPINAQKSHHDLLGDLQHNNGERHHICPSSEIQKPSLQLSSESSRETHEEHISEGDVSLKTNKTDVHHRQGELAIVTPTGPDLCTQKDHLNLKHTHNITNIHNHITAEPSVSESHRTLIRSDSPSKDEGLHSLIFSNTDNQSLSMMSLTESSLIHEDELNEVKEPVKNSLSDDSPQSRNFTHQTNLCLSHEEPSETPSTLESSKDLSVTVLGDAMNSDLLHTVLLLWILTYCIFMLPQIETWTLF</sequence>
<dbReference type="InterPro" id="IPR001715">
    <property type="entry name" value="CH_dom"/>
</dbReference>
<dbReference type="PROSITE" id="PS50021">
    <property type="entry name" value="CH"/>
    <property type="match status" value="2"/>
</dbReference>
<keyword evidence="5" id="KW-1133">Transmembrane helix</keyword>
<evidence type="ECO:0000256" key="6">
    <source>
        <dbReference type="ARBA" id="ARBA00023136"/>
    </source>
</evidence>
<dbReference type="Proteomes" id="UP000018467">
    <property type="component" value="Unassembled WGS sequence"/>
</dbReference>
<accession>A0A3B1IEH3</accession>
<dbReference type="GO" id="GO:0051015">
    <property type="term" value="F:actin filament binding"/>
    <property type="evidence" value="ECO:0007669"/>
    <property type="project" value="TreeGrafter"/>
</dbReference>
<keyword evidence="13" id="KW-1185">Reference proteome</keyword>
<evidence type="ECO:0000256" key="10">
    <source>
        <dbReference type="SAM" id="MobiDB-lite"/>
    </source>
</evidence>
<feature type="domain" description="Calponin-homology (CH)" evidence="11">
    <location>
        <begin position="236"/>
        <end position="340"/>
    </location>
</feature>
<evidence type="ECO:0000256" key="3">
    <source>
        <dbReference type="ARBA" id="ARBA00022692"/>
    </source>
</evidence>
<evidence type="ECO:0000256" key="2">
    <source>
        <dbReference type="ARBA" id="ARBA00022553"/>
    </source>
</evidence>
<comment type="subcellular location">
    <subcellularLocation>
        <location evidence="1">Membrane</location>
        <topology evidence="1">Single-pass type IV membrane protein</topology>
    </subcellularLocation>
</comment>
<dbReference type="InterPro" id="IPR036872">
    <property type="entry name" value="CH_dom_sf"/>
</dbReference>
<feature type="region of interest" description="Disordered" evidence="10">
    <location>
        <begin position="492"/>
        <end position="534"/>
    </location>
</feature>
<name>A0A3B1IEH3_ASTMX</name>
<reference evidence="12" key="4">
    <citation type="submission" date="2025-09" db="UniProtKB">
        <authorList>
            <consortium name="Ensembl"/>
        </authorList>
    </citation>
    <scope>IDENTIFICATION</scope>
</reference>
<dbReference type="Gene3D" id="1.10.418.10">
    <property type="entry name" value="Calponin-like domain"/>
    <property type="match status" value="2"/>
</dbReference>
<evidence type="ECO:0000256" key="9">
    <source>
        <dbReference type="ARBA" id="ARBA00082870"/>
    </source>
</evidence>
<reference evidence="13" key="2">
    <citation type="journal article" date="2014" name="Nat. Commun.">
        <title>The cavefish genome reveals candidate genes for eye loss.</title>
        <authorList>
            <person name="McGaugh S.E."/>
            <person name="Gross J.B."/>
            <person name="Aken B."/>
            <person name="Blin M."/>
            <person name="Borowsky R."/>
            <person name="Chalopin D."/>
            <person name="Hinaux H."/>
            <person name="Jeffery W.R."/>
            <person name="Keene A."/>
            <person name="Ma L."/>
            <person name="Minx P."/>
            <person name="Murphy D."/>
            <person name="O'Quin K.E."/>
            <person name="Retaux S."/>
            <person name="Rohner N."/>
            <person name="Searle S.M."/>
            <person name="Stahl B.A."/>
            <person name="Tabin C."/>
            <person name="Volff J.N."/>
            <person name="Yoshizawa M."/>
            <person name="Warren W.C."/>
        </authorList>
    </citation>
    <scope>NUCLEOTIDE SEQUENCE [LARGE SCALE GENOMIC DNA]</scope>
    <source>
        <strain evidence="13">female</strain>
    </source>
</reference>
<dbReference type="Ensembl" id="ENSAMXT00000052416.1">
    <property type="protein sequence ID" value="ENSAMXP00000027970.1"/>
    <property type="gene ID" value="ENSAMXG00000035686.1"/>
</dbReference>
<proteinExistence type="predicted"/>
<feature type="compositionally biased region" description="Low complexity" evidence="10">
    <location>
        <begin position="201"/>
        <end position="212"/>
    </location>
</feature>
<dbReference type="GeneTree" id="ENSGT00940000159056"/>
<keyword evidence="6" id="KW-0472">Membrane</keyword>
<dbReference type="GO" id="GO:0034993">
    <property type="term" value="C:meiotic nuclear membrane microtubule tethering complex"/>
    <property type="evidence" value="ECO:0007669"/>
    <property type="project" value="TreeGrafter"/>
</dbReference>
<dbReference type="AlphaFoldDB" id="A0A3B1IEH3"/>
<dbReference type="Bgee" id="ENSAMXG00000035686">
    <property type="expression patterns" value="Expressed in zone of skin and 13 other cell types or tissues"/>
</dbReference>
<dbReference type="GO" id="GO:0005737">
    <property type="term" value="C:cytoplasm"/>
    <property type="evidence" value="ECO:0007669"/>
    <property type="project" value="TreeGrafter"/>
</dbReference>
<dbReference type="SMART" id="SM00033">
    <property type="entry name" value="CH"/>
    <property type="match status" value="2"/>
</dbReference>
<feature type="compositionally biased region" description="Polar residues" evidence="10">
    <location>
        <begin position="508"/>
        <end position="517"/>
    </location>
</feature>
<feature type="region of interest" description="Disordered" evidence="10">
    <location>
        <begin position="587"/>
        <end position="610"/>
    </location>
</feature>
<reference evidence="13" key="1">
    <citation type="submission" date="2013-03" db="EMBL/GenBank/DDBJ databases">
        <authorList>
            <person name="Jeffery W."/>
            <person name="Warren W."/>
            <person name="Wilson R.K."/>
        </authorList>
    </citation>
    <scope>NUCLEOTIDE SEQUENCE</scope>
    <source>
        <strain evidence="13">female</strain>
    </source>
</reference>
<dbReference type="FunFam" id="1.10.418.10:FF:000063">
    <property type="entry name" value="Calmin"/>
    <property type="match status" value="1"/>
</dbReference>
<dbReference type="InterPro" id="IPR001589">
    <property type="entry name" value="Actinin_actin-bd_CS"/>
</dbReference>
<feature type="compositionally biased region" description="Basic and acidic residues" evidence="10">
    <location>
        <begin position="521"/>
        <end position="532"/>
    </location>
</feature>
<keyword evidence="4" id="KW-0677">Repeat</keyword>
<dbReference type="GO" id="GO:0005640">
    <property type="term" value="C:nuclear outer membrane"/>
    <property type="evidence" value="ECO:0007669"/>
    <property type="project" value="TreeGrafter"/>
</dbReference>
<evidence type="ECO:0000256" key="4">
    <source>
        <dbReference type="ARBA" id="ARBA00022737"/>
    </source>
</evidence>
<keyword evidence="2" id="KW-0597">Phosphoprotein</keyword>
<protein>
    <recommendedName>
        <fullName evidence="8">Calmin</fullName>
    </recommendedName>
    <alternativeName>
        <fullName evidence="9">Calponin-like transmembrane domain protein</fullName>
    </alternativeName>
</protein>
<evidence type="ECO:0000256" key="7">
    <source>
        <dbReference type="ARBA" id="ARBA00023203"/>
    </source>
</evidence>
<dbReference type="PANTHER" id="PTHR47535">
    <property type="entry name" value="MUSCLE-SPECIFIC PROTEIN 300 KDA, ISOFORM G"/>
    <property type="match status" value="1"/>
</dbReference>
<evidence type="ECO:0000313" key="13">
    <source>
        <dbReference type="Proteomes" id="UP000018467"/>
    </source>
</evidence>
<feature type="region of interest" description="Disordered" evidence="10">
    <location>
        <begin position="201"/>
        <end position="231"/>
    </location>
</feature>
<dbReference type="STRING" id="7994.ENSAMXP00000027970"/>
<feature type="domain" description="Calponin-homology (CH)" evidence="11">
    <location>
        <begin position="69"/>
        <end position="176"/>
    </location>
</feature>
<keyword evidence="7" id="KW-0009">Actin-binding</keyword>
<dbReference type="Pfam" id="PF00307">
    <property type="entry name" value="CH"/>
    <property type="match status" value="2"/>
</dbReference>
<dbReference type="PANTHER" id="PTHR47535:SF9">
    <property type="entry name" value="CALPONIN-HOMOLOGY (CH) DOMAIN-CONTAINING PROTEIN"/>
    <property type="match status" value="1"/>
</dbReference>
<reference evidence="12" key="3">
    <citation type="submission" date="2025-08" db="UniProtKB">
        <authorList>
            <consortium name="Ensembl"/>
        </authorList>
    </citation>
    <scope>IDENTIFICATION</scope>
</reference>
<dbReference type="SUPFAM" id="SSF47576">
    <property type="entry name" value="Calponin-homology domain, CH-domain"/>
    <property type="match status" value="1"/>
</dbReference>